<proteinExistence type="predicted"/>
<protein>
    <recommendedName>
        <fullName evidence="1">UPAR/Ly6 domain-containing protein</fullName>
    </recommendedName>
</protein>
<feature type="domain" description="UPAR/Ly6" evidence="1">
    <location>
        <begin position="167"/>
        <end position="242"/>
    </location>
</feature>
<evidence type="ECO:0000313" key="2">
    <source>
        <dbReference type="EMBL" id="KAJ8776194.1"/>
    </source>
</evidence>
<evidence type="ECO:0000259" key="1">
    <source>
        <dbReference type="Pfam" id="PF00021"/>
    </source>
</evidence>
<keyword evidence="3" id="KW-1185">Reference proteome</keyword>
<name>A0AB34GCZ8_ESCRO</name>
<dbReference type="InterPro" id="IPR016054">
    <property type="entry name" value="LY6_UPA_recep-like"/>
</dbReference>
<dbReference type="EMBL" id="JAIQCJ010002444">
    <property type="protein sequence ID" value="KAJ8776194.1"/>
    <property type="molecule type" value="Genomic_DNA"/>
</dbReference>
<evidence type="ECO:0000313" key="3">
    <source>
        <dbReference type="Proteomes" id="UP001159641"/>
    </source>
</evidence>
<reference evidence="2 3" key="1">
    <citation type="submission" date="2022-11" db="EMBL/GenBank/DDBJ databases">
        <title>Whole genome sequence of Eschrichtius robustus ER-17-0199.</title>
        <authorList>
            <person name="Bruniche-Olsen A."/>
            <person name="Black A.N."/>
            <person name="Fields C.J."/>
            <person name="Walden K."/>
            <person name="Dewoody J.A."/>
        </authorList>
    </citation>
    <scope>NUCLEOTIDE SEQUENCE [LARGE SCALE GENOMIC DNA]</scope>
    <source>
        <strain evidence="2">ER-17-0199</strain>
        <tissue evidence="2">Blubber</tissue>
    </source>
</reference>
<dbReference type="Pfam" id="PF00021">
    <property type="entry name" value="UPAR_LY6"/>
    <property type="match status" value="1"/>
</dbReference>
<dbReference type="CDD" id="cd23579">
    <property type="entry name" value="TFP_LU_ECD_PATE3"/>
    <property type="match status" value="1"/>
</dbReference>
<gene>
    <name evidence="2" type="ORF">J1605_015756</name>
</gene>
<comment type="caution">
    <text evidence="2">The sequence shown here is derived from an EMBL/GenBank/DDBJ whole genome shotgun (WGS) entry which is preliminary data.</text>
</comment>
<dbReference type="AlphaFoldDB" id="A0AB34GCZ8"/>
<dbReference type="Proteomes" id="UP001159641">
    <property type="component" value="Unassembled WGS sequence"/>
</dbReference>
<accession>A0AB34GCZ8</accession>
<organism evidence="2 3">
    <name type="scientific">Eschrichtius robustus</name>
    <name type="common">California gray whale</name>
    <name type="synonym">Eschrichtius gibbosus</name>
    <dbReference type="NCBI Taxonomy" id="9764"/>
    <lineage>
        <taxon>Eukaryota</taxon>
        <taxon>Metazoa</taxon>
        <taxon>Chordata</taxon>
        <taxon>Craniata</taxon>
        <taxon>Vertebrata</taxon>
        <taxon>Euteleostomi</taxon>
        <taxon>Mammalia</taxon>
        <taxon>Eutheria</taxon>
        <taxon>Laurasiatheria</taxon>
        <taxon>Artiodactyla</taxon>
        <taxon>Whippomorpha</taxon>
        <taxon>Cetacea</taxon>
        <taxon>Mysticeti</taxon>
        <taxon>Eschrichtiidae</taxon>
        <taxon>Eschrichtius</taxon>
    </lineage>
</organism>
<sequence>MEGKVYSKNVTNNLFTKDFRLAVVVPIRCSRNSPVKRRSFPVIITHASAKAPRANSGNFSSPSIFPSLTQQPTLPLSPGLTLTHADQKGYAQQKQNKHPGTLVVCSCLWKNFFFLCYDSRVTRFKEREEKTDPGFFSSCVTDFSVSMDKHFLLLLPVVCCIVAVTPLRCITCHLRTQTDRCRRGFGVCVAEKHETCMILKVFQDNILQLSYMVCQRFCRELTYKLNDRTYVHTCCNYNYCNFKNLKYFFS</sequence>